<gene>
    <name evidence="1" type="ORF">F2P45_26720</name>
</gene>
<comment type="caution">
    <text evidence="1">The sequence shown here is derived from an EMBL/GenBank/DDBJ whole genome shotgun (WGS) entry which is preliminary data.</text>
</comment>
<dbReference type="RefSeq" id="WP_166881265.1">
    <property type="nucleotide sequence ID" value="NZ_WHJH01000048.1"/>
</dbReference>
<dbReference type="EMBL" id="WHJH01000048">
    <property type="protein sequence ID" value="NHZ92574.1"/>
    <property type="molecule type" value="Genomic_DNA"/>
</dbReference>
<accession>A0ABX0NZY5</accession>
<organism evidence="1 2">
    <name type="scientific">Massilia mucilaginosa</name>
    <dbReference type="NCBI Taxonomy" id="2609282"/>
    <lineage>
        <taxon>Bacteria</taxon>
        <taxon>Pseudomonadati</taxon>
        <taxon>Pseudomonadota</taxon>
        <taxon>Betaproteobacteria</taxon>
        <taxon>Burkholderiales</taxon>
        <taxon>Oxalobacteraceae</taxon>
        <taxon>Telluria group</taxon>
        <taxon>Massilia</taxon>
    </lineage>
</organism>
<dbReference type="Proteomes" id="UP000609726">
    <property type="component" value="Unassembled WGS sequence"/>
</dbReference>
<evidence type="ECO:0000313" key="1">
    <source>
        <dbReference type="EMBL" id="NHZ92574.1"/>
    </source>
</evidence>
<reference evidence="1 2" key="1">
    <citation type="submission" date="2019-10" db="EMBL/GenBank/DDBJ databases">
        <title>Taxonomy of Antarctic Massilia spp.: description of Massilia rubra sp. nov., Massilia aquatica sp. nov., Massilia mucilaginosa sp. nov., Massilia frigida sp. nov. isolated from streams, lakes and regoliths.</title>
        <authorList>
            <person name="Holochova P."/>
            <person name="Sedlacek I."/>
            <person name="Kralova S."/>
            <person name="Maslanova I."/>
            <person name="Busse H.-J."/>
            <person name="Stankova E."/>
            <person name="Vrbovska V."/>
            <person name="Kovarovic V."/>
            <person name="Bartak M."/>
            <person name="Svec P."/>
            <person name="Pantucek R."/>
        </authorList>
    </citation>
    <scope>NUCLEOTIDE SEQUENCE [LARGE SCALE GENOMIC DNA]</scope>
    <source>
        <strain evidence="1 2">CCM 8733</strain>
    </source>
</reference>
<protein>
    <submittedName>
        <fullName evidence="1">Uncharacterized protein</fullName>
    </submittedName>
</protein>
<name>A0ABX0NZY5_9BURK</name>
<proteinExistence type="predicted"/>
<keyword evidence="2" id="KW-1185">Reference proteome</keyword>
<sequence length="195" mass="20544">MSANFINAMNAMNAHYKTGTLQAFAIDDHLEHFPLAATANMVMLSATADDTADVTAAIAKITGDAKAAVSTSTSTQQTGITTACTALSDNKTSSAAPNDFITRMTAQRDQAKADAAKTIDTAYQAAIDLGKNAPEAQQNSIISGMQTLSSTINNVFSTITNFVSGLIEKVMNIINGIYDFLKGIQDTFKSIASIF</sequence>
<evidence type="ECO:0000313" key="2">
    <source>
        <dbReference type="Proteomes" id="UP000609726"/>
    </source>
</evidence>